<dbReference type="InterPro" id="IPR001193">
    <property type="entry name" value="MBTPS2"/>
</dbReference>
<evidence type="ECO:0000256" key="3">
    <source>
        <dbReference type="ARBA" id="ARBA00012347"/>
    </source>
</evidence>
<dbReference type="PANTHER" id="PTHR13325">
    <property type="entry name" value="PROTEASE M50 MEMBRANE-BOUND TRANSCRIPTION FACTOR SITE 2 PROTEASE"/>
    <property type="match status" value="1"/>
</dbReference>
<reference evidence="12" key="1">
    <citation type="journal article" date="2023" name="Insect Mol. Biol.">
        <title>Genome sequencing provides insights into the evolution of gene families encoding plant cell wall-degrading enzymes in longhorned beetles.</title>
        <authorList>
            <person name="Shin N.R."/>
            <person name="Okamura Y."/>
            <person name="Kirsch R."/>
            <person name="Pauchet Y."/>
        </authorList>
    </citation>
    <scope>NUCLEOTIDE SEQUENCE</scope>
    <source>
        <strain evidence="12">RBIC_L_NR</strain>
    </source>
</reference>
<feature type="transmembrane region" description="Helical" evidence="10">
    <location>
        <begin position="192"/>
        <end position="214"/>
    </location>
</feature>
<evidence type="ECO:0000256" key="10">
    <source>
        <dbReference type="SAM" id="Phobius"/>
    </source>
</evidence>
<keyword evidence="13" id="KW-1185">Reference proteome</keyword>
<comment type="caution">
    <text evidence="12">The sequence shown here is derived from an EMBL/GenBank/DDBJ whole genome shotgun (WGS) entry which is preliminary data.</text>
</comment>
<feature type="transmembrane region" description="Helical" evidence="10">
    <location>
        <begin position="461"/>
        <end position="482"/>
    </location>
</feature>
<dbReference type="GO" id="GO:1905897">
    <property type="term" value="P:regulation of response to endoplasmic reticulum stress"/>
    <property type="evidence" value="ECO:0007669"/>
    <property type="project" value="TreeGrafter"/>
</dbReference>
<dbReference type="AlphaFoldDB" id="A0AAV8WN13"/>
<dbReference type="GO" id="GO:0016020">
    <property type="term" value="C:membrane"/>
    <property type="evidence" value="ECO:0007669"/>
    <property type="project" value="InterPro"/>
</dbReference>
<feature type="transmembrane region" description="Helical" evidence="10">
    <location>
        <begin position="70"/>
        <end position="97"/>
    </location>
</feature>
<organism evidence="12 13">
    <name type="scientific">Rhamnusium bicolor</name>
    <dbReference type="NCBI Taxonomy" id="1586634"/>
    <lineage>
        <taxon>Eukaryota</taxon>
        <taxon>Metazoa</taxon>
        <taxon>Ecdysozoa</taxon>
        <taxon>Arthropoda</taxon>
        <taxon>Hexapoda</taxon>
        <taxon>Insecta</taxon>
        <taxon>Pterygota</taxon>
        <taxon>Neoptera</taxon>
        <taxon>Endopterygota</taxon>
        <taxon>Coleoptera</taxon>
        <taxon>Polyphaga</taxon>
        <taxon>Cucujiformia</taxon>
        <taxon>Chrysomeloidea</taxon>
        <taxon>Cerambycidae</taxon>
        <taxon>Lepturinae</taxon>
        <taxon>Rhagiini</taxon>
        <taxon>Rhamnusium</taxon>
    </lineage>
</organism>
<comment type="catalytic activity">
    <reaction evidence="1">
        <text>Cleaves several transcription factors that are type-2 transmembrane proteins within membrane-spanning domains. Known substrates include sterol regulatory element-binding protein (SREBP) -1, SREBP-2 and forms of the transcriptional activator ATF6. SREBP-2 is cleaved at the site 477-DRSRILL-|-CVLTFLCLSFNPLTSLLQWGGA-505. The residues Asn-Pro, 11 residues distal to the site of cleavage in the membrane-spanning domain, are important for cleavage by S2P endopeptidase. Replacement of either of these residues does not prevent cleavage, but there is no cleavage if both of these residues are replaced.</text>
        <dbReference type="EC" id="3.4.24.85"/>
    </reaction>
</comment>
<dbReference type="GO" id="GO:0004222">
    <property type="term" value="F:metalloendopeptidase activity"/>
    <property type="evidence" value="ECO:0007669"/>
    <property type="project" value="InterPro"/>
</dbReference>
<evidence type="ECO:0000256" key="1">
    <source>
        <dbReference type="ARBA" id="ARBA00001350"/>
    </source>
</evidence>
<evidence type="ECO:0000256" key="5">
    <source>
        <dbReference type="ARBA" id="ARBA00022692"/>
    </source>
</evidence>
<evidence type="ECO:0000256" key="4">
    <source>
        <dbReference type="ARBA" id="ARBA00014400"/>
    </source>
</evidence>
<evidence type="ECO:0000256" key="9">
    <source>
        <dbReference type="ARBA" id="ARBA00045828"/>
    </source>
</evidence>
<evidence type="ECO:0000313" key="13">
    <source>
        <dbReference type="Proteomes" id="UP001162156"/>
    </source>
</evidence>
<dbReference type="Proteomes" id="UP001162156">
    <property type="component" value="Unassembled WGS sequence"/>
</dbReference>
<dbReference type="GO" id="GO:0012505">
    <property type="term" value="C:endomembrane system"/>
    <property type="evidence" value="ECO:0007669"/>
    <property type="project" value="UniProtKB-SubCell"/>
</dbReference>
<dbReference type="Pfam" id="PF02163">
    <property type="entry name" value="Peptidase_M50"/>
    <property type="match status" value="1"/>
</dbReference>
<evidence type="ECO:0000256" key="6">
    <source>
        <dbReference type="ARBA" id="ARBA00022989"/>
    </source>
</evidence>
<keyword evidence="7 10" id="KW-0472">Membrane</keyword>
<comment type="subcellular location">
    <subcellularLocation>
        <location evidence="2">Endomembrane system</location>
        <topology evidence="2">Multi-pass membrane protein</topology>
    </subcellularLocation>
</comment>
<evidence type="ECO:0000256" key="8">
    <source>
        <dbReference type="ARBA" id="ARBA00032658"/>
    </source>
</evidence>
<accession>A0AAV8WN13</accession>
<dbReference type="InterPro" id="IPR008915">
    <property type="entry name" value="Peptidase_M50"/>
</dbReference>
<protein>
    <recommendedName>
        <fullName evidence="4">Membrane-bound transcription factor site-2 protease</fullName>
        <ecNumber evidence="3">3.4.24.85</ecNumber>
    </recommendedName>
    <alternativeName>
        <fullName evidence="8">Endopeptidase S2P</fullName>
    </alternativeName>
</protein>
<proteinExistence type="predicted"/>
<dbReference type="EC" id="3.4.24.85" evidence="3"/>
<feature type="transmembrane region" description="Helical" evidence="10">
    <location>
        <begin position="6"/>
        <end position="24"/>
    </location>
</feature>
<feature type="transmembrane region" description="Helical" evidence="10">
    <location>
        <begin position="154"/>
        <end position="172"/>
    </location>
</feature>
<evidence type="ECO:0000313" key="12">
    <source>
        <dbReference type="EMBL" id="KAJ8927829.1"/>
    </source>
</evidence>
<evidence type="ECO:0000256" key="2">
    <source>
        <dbReference type="ARBA" id="ARBA00004127"/>
    </source>
</evidence>
<name>A0AAV8WN13_9CUCU</name>
<comment type="function">
    <text evidence="9">Zinc metalloprotease that mediates intramembrane proteolysis of proteins such as ATF6, ATF6B, SREBF1/SREBP1 and SREBF2/SREBP2. Catalyzes the second step in the proteolytic activation of the sterol regulatory element-binding proteins (SREBPs) SREBF1/SREBP1 and SREBF2/SREBP2: cleaves SREBPs within the first transmembrane segment, thereby releasing the N-terminal segment with a portion of the transmembrane segment attached. Mature N-terminal SREBP fragments shuttle to the nucleus and activate gene transcription. Also mediates the second step in the proteolytic activation of the cyclic AMP-dependent transcription factor ATF-6 (ATF6 and ATF6B). Involved in intramembrane proteolysis during bone formation. In astrocytes and osteoblasts, upon DNA damage and ER stress, mediates the second step of the regulated intramembrane proteolytic activation of the transcription factor CREB3L1, leading to the inhibition of cell-cycle progression.</text>
</comment>
<sequence>MDVTTGLIIIAVMYGILWFFDNFFKTCAHYPYIRFLEGTGFQIGFLSIKWKTKAFNRLIIRWGTSRPRFLHLWFSLGLYATLILLPVAIVLLLYSLFQNFSSSSGESKLAIEPIIPGVNLPASELGYYSLTLILCSVVHELGHALAAVLEDVNIIDIGANILFVLPAAYVNLSTDKFSSLTRKGTLKILCAGIWHNLILTFVAFVLFLSLPFLFSTFYHVNKGVTVINMARRSPLSGYRGLDIGDTIFKINECKVYDENSWYDCLGNLSGYKSAYCIESDLIHGLDESIPLKHLENGNLDCCDNKKSKNICFEYLDMADGILELPTHACLPARAIVEKSTNFCSSDSHNCPNNLYCFRPILANGTNLFKINCNTKDVIYLGLTSDIYRTVEVSSYIPKNLLFTTTDLPDVITKFVKYTAVFSLGLAIVNTIPFMYMDGQHIAEVLGIILLRKNLGKNGAKLLTITITWVFTFLLITHCLITVSKILL</sequence>
<keyword evidence="6 10" id="KW-1133">Transmembrane helix</keyword>
<dbReference type="PANTHER" id="PTHR13325:SF3">
    <property type="entry name" value="MEMBRANE-BOUND TRANSCRIPTION FACTOR SITE-2 PROTEASE"/>
    <property type="match status" value="1"/>
</dbReference>
<dbReference type="GO" id="GO:0005737">
    <property type="term" value="C:cytoplasm"/>
    <property type="evidence" value="ECO:0007669"/>
    <property type="project" value="TreeGrafter"/>
</dbReference>
<dbReference type="GO" id="GO:0031293">
    <property type="term" value="P:membrane protein intracellular domain proteolysis"/>
    <property type="evidence" value="ECO:0007669"/>
    <property type="project" value="TreeGrafter"/>
</dbReference>
<gene>
    <name evidence="12" type="ORF">NQ314_019712</name>
</gene>
<dbReference type="EMBL" id="JANEYF010005528">
    <property type="protein sequence ID" value="KAJ8927829.1"/>
    <property type="molecule type" value="Genomic_DNA"/>
</dbReference>
<dbReference type="PRINTS" id="PR01000">
    <property type="entry name" value="SREBPS2PTASE"/>
</dbReference>
<feature type="transmembrane region" description="Helical" evidence="10">
    <location>
        <begin position="125"/>
        <end position="142"/>
    </location>
</feature>
<feature type="domain" description="Peptidase M50" evidence="11">
    <location>
        <begin position="128"/>
        <end position="463"/>
    </location>
</feature>
<evidence type="ECO:0000259" key="11">
    <source>
        <dbReference type="Pfam" id="PF02163"/>
    </source>
</evidence>
<keyword evidence="5 10" id="KW-0812">Transmembrane</keyword>
<evidence type="ECO:0000256" key="7">
    <source>
        <dbReference type="ARBA" id="ARBA00023136"/>
    </source>
</evidence>